<organism evidence="1 2">
    <name type="scientific">Aphanomyces euteiches</name>
    <dbReference type="NCBI Taxonomy" id="100861"/>
    <lineage>
        <taxon>Eukaryota</taxon>
        <taxon>Sar</taxon>
        <taxon>Stramenopiles</taxon>
        <taxon>Oomycota</taxon>
        <taxon>Saprolegniomycetes</taxon>
        <taxon>Saprolegniales</taxon>
        <taxon>Verrucalvaceae</taxon>
        <taxon>Aphanomyces</taxon>
    </lineage>
</organism>
<sequence length="120" mass="13044">MSDNEEATSVKTRALMLARMVQEAAEAVGTANVGLERAMELLEVSVQQSQELADEAKDNKALTLDEFEAWTTAAKLQKVVVSKVVLDEISAFRTLKANERLLHRALKSKEPSASKNGAGD</sequence>
<dbReference type="AlphaFoldDB" id="A0A6G0WDZ5"/>
<evidence type="ECO:0000313" key="1">
    <source>
        <dbReference type="EMBL" id="KAF0725552.1"/>
    </source>
</evidence>
<comment type="caution">
    <text evidence="1">The sequence shown here is derived from an EMBL/GenBank/DDBJ whole genome shotgun (WGS) entry which is preliminary data.</text>
</comment>
<dbReference type="VEuPathDB" id="FungiDB:AeMF1_014505"/>
<dbReference type="Proteomes" id="UP000481153">
    <property type="component" value="Unassembled WGS sequence"/>
</dbReference>
<proteinExistence type="predicted"/>
<keyword evidence="2" id="KW-1185">Reference proteome</keyword>
<dbReference type="EMBL" id="VJMJ01000238">
    <property type="protein sequence ID" value="KAF0725552.1"/>
    <property type="molecule type" value="Genomic_DNA"/>
</dbReference>
<reference evidence="1 2" key="1">
    <citation type="submission" date="2019-07" db="EMBL/GenBank/DDBJ databases">
        <title>Genomics analysis of Aphanomyces spp. identifies a new class of oomycete effector associated with host adaptation.</title>
        <authorList>
            <person name="Gaulin E."/>
        </authorList>
    </citation>
    <scope>NUCLEOTIDE SEQUENCE [LARGE SCALE GENOMIC DNA]</scope>
    <source>
        <strain evidence="1 2">ATCC 201684</strain>
    </source>
</reference>
<evidence type="ECO:0000313" key="2">
    <source>
        <dbReference type="Proteomes" id="UP000481153"/>
    </source>
</evidence>
<name>A0A6G0WDZ5_9STRA</name>
<gene>
    <name evidence="1" type="ORF">Ae201684_015994</name>
</gene>
<accession>A0A6G0WDZ5</accession>
<protein>
    <submittedName>
        <fullName evidence="1">Uncharacterized protein</fullName>
    </submittedName>
</protein>